<reference evidence="1 2" key="1">
    <citation type="journal article" date="2019" name="Sci. Data">
        <title>Hybrid genome assembly and annotation of Danionella translucida.</title>
        <authorList>
            <person name="Kadobianskyi M."/>
            <person name="Schulze L."/>
            <person name="Schuelke M."/>
            <person name="Judkewitz B."/>
        </authorList>
    </citation>
    <scope>NUCLEOTIDE SEQUENCE [LARGE SCALE GENOMIC DNA]</scope>
    <source>
        <strain evidence="1 2">Bolton</strain>
    </source>
</reference>
<evidence type="ECO:0000313" key="2">
    <source>
        <dbReference type="Proteomes" id="UP000316079"/>
    </source>
</evidence>
<organism evidence="1 2">
    <name type="scientific">Danionella cerebrum</name>
    <dbReference type="NCBI Taxonomy" id="2873325"/>
    <lineage>
        <taxon>Eukaryota</taxon>
        <taxon>Metazoa</taxon>
        <taxon>Chordata</taxon>
        <taxon>Craniata</taxon>
        <taxon>Vertebrata</taxon>
        <taxon>Euteleostomi</taxon>
        <taxon>Actinopterygii</taxon>
        <taxon>Neopterygii</taxon>
        <taxon>Teleostei</taxon>
        <taxon>Ostariophysi</taxon>
        <taxon>Cypriniformes</taxon>
        <taxon>Danionidae</taxon>
        <taxon>Danioninae</taxon>
        <taxon>Danionella</taxon>
    </lineage>
</organism>
<comment type="caution">
    <text evidence="1">The sequence shown here is derived from an EMBL/GenBank/DDBJ whole genome shotgun (WGS) entry which is preliminary data.</text>
</comment>
<gene>
    <name evidence="1" type="ORF">DNTS_013458</name>
</gene>
<accession>A0A553MQ45</accession>
<dbReference type="AlphaFoldDB" id="A0A553MQ45"/>
<keyword evidence="2" id="KW-1185">Reference proteome</keyword>
<name>A0A553MQ45_9TELE</name>
<dbReference type="OrthoDB" id="10005095at2759"/>
<sequence>MHPEEVGMETKSTKVQREESLRGEAGCSLVLGELLLEFRLICMKTGSSFSTQALTGEHRIHAHLQPTRLANQPLLRVSQRCLVTITFPHTQLMDSFSLPSVSISDWEVVRGGNSPCSHGPCKLHSSIAQLLDGNRTPACWPREELCLCREDFTQG</sequence>
<protein>
    <submittedName>
        <fullName evidence="1">Uncharacterized protein</fullName>
    </submittedName>
</protein>
<evidence type="ECO:0000313" key="1">
    <source>
        <dbReference type="EMBL" id="TRY55301.1"/>
    </source>
</evidence>
<dbReference type="Proteomes" id="UP000316079">
    <property type="component" value="Unassembled WGS sequence"/>
</dbReference>
<dbReference type="EMBL" id="SRMA01027329">
    <property type="protein sequence ID" value="TRY55301.1"/>
    <property type="molecule type" value="Genomic_DNA"/>
</dbReference>
<proteinExistence type="predicted"/>